<evidence type="ECO:0000256" key="1">
    <source>
        <dbReference type="ARBA" id="ARBA00004651"/>
    </source>
</evidence>
<comment type="cofactor">
    <cofactor evidence="7">
        <name>Mg(2+)</name>
        <dbReference type="ChEBI" id="CHEBI:18420"/>
    </cofactor>
</comment>
<evidence type="ECO:0000313" key="9">
    <source>
        <dbReference type="EMBL" id="HAV92508.1"/>
    </source>
</evidence>
<feature type="binding site" evidence="7">
    <location>
        <position position="146"/>
    </location>
    <ligand>
        <name>Mg(2+)</name>
        <dbReference type="ChEBI" id="CHEBI:18420"/>
    </ligand>
</feature>
<dbReference type="PROSITE" id="PS01348">
    <property type="entry name" value="MRAY_2"/>
    <property type="match status" value="1"/>
</dbReference>
<gene>
    <name evidence="9" type="ORF">DCW38_04930</name>
</gene>
<keyword evidence="7" id="KW-0460">Magnesium</keyword>
<evidence type="ECO:0000256" key="7">
    <source>
        <dbReference type="PIRSR" id="PIRSR600715-1"/>
    </source>
</evidence>
<organism evidence="9 10">
    <name type="scientific">candidate division WOR-3 bacterium</name>
    <dbReference type="NCBI Taxonomy" id="2052148"/>
    <lineage>
        <taxon>Bacteria</taxon>
        <taxon>Bacteria division WOR-3</taxon>
    </lineage>
</organism>
<feature type="transmembrane region" description="Helical" evidence="8">
    <location>
        <begin position="94"/>
        <end position="111"/>
    </location>
</feature>
<keyword evidence="3" id="KW-0808">Transferase</keyword>
<dbReference type="GO" id="GO:0071555">
    <property type="term" value="P:cell wall organization"/>
    <property type="evidence" value="ECO:0007669"/>
    <property type="project" value="TreeGrafter"/>
</dbReference>
<comment type="subcellular location">
    <subcellularLocation>
        <location evidence="1">Cell membrane</location>
        <topology evidence="1">Multi-pass membrane protein</topology>
    </subcellularLocation>
</comment>
<dbReference type="PANTHER" id="PTHR22926">
    <property type="entry name" value="PHOSPHO-N-ACETYLMURAMOYL-PENTAPEPTIDE-TRANSFERASE"/>
    <property type="match status" value="1"/>
</dbReference>
<dbReference type="EMBL" id="DMZY01000143">
    <property type="protein sequence ID" value="HAV92508.1"/>
    <property type="molecule type" value="Genomic_DNA"/>
</dbReference>
<evidence type="ECO:0008006" key="11">
    <source>
        <dbReference type="Google" id="ProtNLM"/>
    </source>
</evidence>
<feature type="non-terminal residue" evidence="9">
    <location>
        <position position="1"/>
    </location>
</feature>
<dbReference type="AlphaFoldDB" id="A0A350HAE2"/>
<dbReference type="InterPro" id="IPR000715">
    <property type="entry name" value="Glycosyl_transferase_4"/>
</dbReference>
<feature type="transmembrane region" description="Helical" evidence="8">
    <location>
        <begin position="117"/>
        <end position="135"/>
    </location>
</feature>
<feature type="transmembrane region" description="Helical" evidence="8">
    <location>
        <begin position="171"/>
        <end position="190"/>
    </location>
</feature>
<evidence type="ECO:0000256" key="3">
    <source>
        <dbReference type="ARBA" id="ARBA00022679"/>
    </source>
</evidence>
<sequence>SGIVILENIVYKILAVSLGFFLVGIVDDVKGISAKTKFLVQLISGAVFFSWNRNNLPVIYNNIIITNLMLTVAAMFLFAVIINSMNFIDGLDGLCGGVSLIFSIVLAFYAVLTGKTYLVFIMLSLIGSLIGFLVFNFYPAKIFMGDTGSLFLGSMFSMVIMLLSYHMIESWYAYIALFTYPIMDLVLAVLRRTIAKKPLFAPDKNHIHHILMGSRTNQSAVVIFIYLINIVFAAFSILMYLFPSIIVFVSYAVFLIAIFWYSLYKMLKNYRSKDNAFGK</sequence>
<dbReference type="Pfam" id="PF00953">
    <property type="entry name" value="Glycos_transf_4"/>
    <property type="match status" value="1"/>
</dbReference>
<evidence type="ECO:0000256" key="2">
    <source>
        <dbReference type="ARBA" id="ARBA00022475"/>
    </source>
</evidence>
<feature type="transmembrane region" description="Helical" evidence="8">
    <location>
        <begin position="220"/>
        <end position="239"/>
    </location>
</feature>
<feature type="binding site" evidence="7">
    <location>
        <position position="86"/>
    </location>
    <ligand>
        <name>Mg(2+)</name>
        <dbReference type="ChEBI" id="CHEBI:18420"/>
    </ligand>
</feature>
<dbReference type="InterPro" id="IPR018480">
    <property type="entry name" value="PNAcMuramoyl-5peptid_Trfase_CS"/>
</dbReference>
<evidence type="ECO:0000256" key="4">
    <source>
        <dbReference type="ARBA" id="ARBA00022692"/>
    </source>
</evidence>
<proteinExistence type="predicted"/>
<keyword evidence="6 8" id="KW-0472">Membrane</keyword>
<evidence type="ECO:0000313" key="10">
    <source>
        <dbReference type="Proteomes" id="UP000264062"/>
    </source>
</evidence>
<keyword evidence="2" id="KW-1003">Cell membrane</keyword>
<keyword evidence="4 8" id="KW-0812">Transmembrane</keyword>
<feature type="transmembrane region" description="Helical" evidence="8">
    <location>
        <begin position="245"/>
        <end position="264"/>
    </location>
</feature>
<comment type="caution">
    <text evidence="9">The sequence shown here is derived from an EMBL/GenBank/DDBJ whole genome shotgun (WGS) entry which is preliminary data.</text>
</comment>
<name>A0A350HAE2_UNCW3</name>
<reference evidence="9 10" key="1">
    <citation type="journal article" date="2018" name="Nat. Biotechnol.">
        <title>A standardized bacterial taxonomy based on genome phylogeny substantially revises the tree of life.</title>
        <authorList>
            <person name="Parks D.H."/>
            <person name="Chuvochina M."/>
            <person name="Waite D.W."/>
            <person name="Rinke C."/>
            <person name="Skarshewski A."/>
            <person name="Chaumeil P.A."/>
            <person name="Hugenholtz P."/>
        </authorList>
    </citation>
    <scope>NUCLEOTIDE SEQUENCE [LARGE SCALE GENOMIC DNA]</scope>
    <source>
        <strain evidence="9">UBA9956</strain>
    </source>
</reference>
<dbReference type="GO" id="GO:0016780">
    <property type="term" value="F:phosphotransferase activity, for other substituted phosphate groups"/>
    <property type="evidence" value="ECO:0007669"/>
    <property type="project" value="InterPro"/>
</dbReference>
<dbReference type="PANTHER" id="PTHR22926:SF3">
    <property type="entry name" value="UNDECAPRENYL-PHOSPHATE ALPHA-N-ACETYLGLUCOSAMINYL 1-PHOSPHATE TRANSFERASE"/>
    <property type="match status" value="1"/>
</dbReference>
<evidence type="ECO:0000256" key="6">
    <source>
        <dbReference type="ARBA" id="ARBA00023136"/>
    </source>
</evidence>
<dbReference type="GO" id="GO:0044038">
    <property type="term" value="P:cell wall macromolecule biosynthetic process"/>
    <property type="evidence" value="ECO:0007669"/>
    <property type="project" value="TreeGrafter"/>
</dbReference>
<dbReference type="GO" id="GO:0005886">
    <property type="term" value="C:plasma membrane"/>
    <property type="evidence" value="ECO:0007669"/>
    <property type="project" value="UniProtKB-SubCell"/>
</dbReference>
<keyword evidence="7" id="KW-0479">Metal-binding</keyword>
<evidence type="ECO:0000256" key="8">
    <source>
        <dbReference type="SAM" id="Phobius"/>
    </source>
</evidence>
<evidence type="ECO:0000256" key="5">
    <source>
        <dbReference type="ARBA" id="ARBA00022989"/>
    </source>
</evidence>
<accession>A0A350HAE2</accession>
<dbReference type="Proteomes" id="UP000264062">
    <property type="component" value="Unassembled WGS sequence"/>
</dbReference>
<feature type="transmembrane region" description="Helical" evidence="8">
    <location>
        <begin position="6"/>
        <end position="26"/>
    </location>
</feature>
<keyword evidence="5 8" id="KW-1133">Transmembrane helix</keyword>
<dbReference type="CDD" id="cd06853">
    <property type="entry name" value="GT_WecA_like"/>
    <property type="match status" value="1"/>
</dbReference>
<protein>
    <recommendedName>
        <fullName evidence="11">Undecaprenyl/decaprenyl-phosphate alpha-N-acetylglucosaminyl 1-phosphate transferase</fullName>
    </recommendedName>
</protein>
<dbReference type="GO" id="GO:0046872">
    <property type="term" value="F:metal ion binding"/>
    <property type="evidence" value="ECO:0007669"/>
    <property type="project" value="UniProtKB-KW"/>
</dbReference>
<feature type="transmembrane region" description="Helical" evidence="8">
    <location>
        <begin position="59"/>
        <end position="82"/>
    </location>
</feature>